<feature type="region of interest" description="Disordered" evidence="6">
    <location>
        <begin position="405"/>
        <end position="429"/>
    </location>
</feature>
<dbReference type="GeneID" id="16071407"/>
<evidence type="ECO:0000313" key="9">
    <source>
        <dbReference type="EMBL" id="EGD77004.1"/>
    </source>
</evidence>
<dbReference type="Gene3D" id="1.10.3090.10">
    <property type="entry name" value="cca-adding enzyme, domain 2"/>
    <property type="match status" value="1"/>
</dbReference>
<evidence type="ECO:0000256" key="2">
    <source>
        <dbReference type="ARBA" id="ARBA00022679"/>
    </source>
</evidence>
<sequence>MSARAHAVIEQAAATGRIRLTDLEHRVFALLIDVVQRFHLKDTLRVAGGWVRDKLLGRESLDIDITTDSLSGSDLALHIEQLLKEKNEKDAARFKILPVPEQSAHLQVSTIKLYDLEIDLNALRTEVYDPESRIPKVSPGTILEDTARRDFTINALYYNINQDAIEDFTDTGLSDLDLGLVRTPADPLRSFKEDPLRVLRAIRYTGRYGFKLEDAARHAILDPQVKECLQTKVSRERYGIEVDKMFKADHPLACLSLLCNLGLYDVVFHSPAEYHRDPTMQMVPFPYFPVPLRMIEPRLVMEASLEIANRANKSIVAKAQDGDHHAVQTVLLSAFFSPLWGYICSQDKKVTHRSIVYHMLRRGICLSKASAEMICHMLFSAQQFAEVSRQVLKLYVEKHEEATAPLPDDQQQTQQQQQQQTQQQQQQQGDVDLGDLPADVRLAIGKAMVTAGEHWRDAIILCDVFARHFHAFVIERYLPSALLMPWIEKSGLVGCWTWRPLLSGRDVMTILDIKGPMVGRLVQRISDEMLLQPRMTREECEQWLRDNVQALMAECDVDKK</sequence>
<feature type="domain" description="tRNA nucleotidyltransferase/poly(A) polymerase RNA and SrmB- binding" evidence="8">
    <location>
        <begin position="229"/>
        <end position="268"/>
    </location>
</feature>
<feature type="compositionally biased region" description="Low complexity" evidence="6">
    <location>
        <begin position="410"/>
        <end position="428"/>
    </location>
</feature>
<dbReference type="OMA" id="ASAEMIC"/>
<dbReference type="EMBL" id="GL832976">
    <property type="protein sequence ID" value="EGD77004.1"/>
    <property type="molecule type" value="Genomic_DNA"/>
</dbReference>
<evidence type="ECO:0008006" key="11">
    <source>
        <dbReference type="Google" id="ProtNLM"/>
    </source>
</evidence>
<gene>
    <name evidence="9" type="ORF">PTSG_07347</name>
</gene>
<dbReference type="Pfam" id="PF12627">
    <property type="entry name" value="PolyA_pol_RNAbd"/>
    <property type="match status" value="1"/>
</dbReference>
<dbReference type="AlphaFoldDB" id="F2UJ56"/>
<dbReference type="PANTHER" id="PTHR13734">
    <property type="entry name" value="TRNA-NUCLEOTIDYLTRANSFERASE"/>
    <property type="match status" value="1"/>
</dbReference>
<keyword evidence="10" id="KW-1185">Reference proteome</keyword>
<dbReference type="GO" id="GO:0052927">
    <property type="term" value="F:CC tRNA cytidylyltransferase activity"/>
    <property type="evidence" value="ECO:0007669"/>
    <property type="project" value="TreeGrafter"/>
</dbReference>
<evidence type="ECO:0000256" key="3">
    <source>
        <dbReference type="ARBA" id="ARBA00022741"/>
    </source>
</evidence>
<dbReference type="eggNOG" id="KOG2159">
    <property type="taxonomic scope" value="Eukaryota"/>
</dbReference>
<dbReference type="OrthoDB" id="445712at2759"/>
<organism evidence="10">
    <name type="scientific">Salpingoeca rosetta (strain ATCC 50818 / BSB-021)</name>
    <dbReference type="NCBI Taxonomy" id="946362"/>
    <lineage>
        <taxon>Eukaryota</taxon>
        <taxon>Choanoflagellata</taxon>
        <taxon>Craspedida</taxon>
        <taxon>Salpingoecidae</taxon>
        <taxon>Salpingoeca</taxon>
    </lineage>
</organism>
<dbReference type="GO" id="GO:0000166">
    <property type="term" value="F:nucleotide binding"/>
    <property type="evidence" value="ECO:0007669"/>
    <property type="project" value="UniProtKB-KW"/>
</dbReference>
<dbReference type="GO" id="GO:0003723">
    <property type="term" value="F:RNA binding"/>
    <property type="evidence" value="ECO:0007669"/>
    <property type="project" value="UniProtKB-KW"/>
</dbReference>
<dbReference type="KEGG" id="sre:PTSG_07347"/>
<protein>
    <recommendedName>
        <fullName evidence="11">Poly A polymerase head domain-containing protein</fullName>
    </recommendedName>
</protein>
<dbReference type="InterPro" id="IPR002646">
    <property type="entry name" value="PolA_pol_head_dom"/>
</dbReference>
<dbReference type="STRING" id="946362.F2UJ56"/>
<name>F2UJ56_SALR5</name>
<evidence type="ECO:0000313" key="10">
    <source>
        <dbReference type="Proteomes" id="UP000007799"/>
    </source>
</evidence>
<dbReference type="GO" id="GO:0001680">
    <property type="term" value="P:tRNA 3'-terminal CCA addition"/>
    <property type="evidence" value="ECO:0007669"/>
    <property type="project" value="TreeGrafter"/>
</dbReference>
<proteinExistence type="inferred from homology"/>
<dbReference type="PANTHER" id="PTHR13734:SF5">
    <property type="entry name" value="CCA TRNA NUCLEOTIDYLTRANSFERASE, MITOCHONDRIAL"/>
    <property type="match status" value="1"/>
</dbReference>
<evidence type="ECO:0000259" key="8">
    <source>
        <dbReference type="Pfam" id="PF12627"/>
    </source>
</evidence>
<evidence type="ECO:0000256" key="4">
    <source>
        <dbReference type="ARBA" id="ARBA00022884"/>
    </source>
</evidence>
<dbReference type="RefSeq" id="XP_004990844.1">
    <property type="nucleotide sequence ID" value="XM_004990787.1"/>
</dbReference>
<dbReference type="SUPFAM" id="SSF81301">
    <property type="entry name" value="Nucleotidyltransferase"/>
    <property type="match status" value="1"/>
</dbReference>
<dbReference type="SUPFAM" id="SSF81891">
    <property type="entry name" value="Poly A polymerase C-terminal region-like"/>
    <property type="match status" value="1"/>
</dbReference>
<dbReference type="Gene3D" id="3.30.460.10">
    <property type="entry name" value="Beta Polymerase, domain 2"/>
    <property type="match status" value="1"/>
</dbReference>
<reference evidence="9" key="1">
    <citation type="submission" date="2009-08" db="EMBL/GenBank/DDBJ databases">
        <title>Annotation of Salpingoeca rosetta.</title>
        <authorList>
            <consortium name="The Broad Institute Genome Sequencing Platform"/>
            <person name="Russ C."/>
            <person name="Cuomo C."/>
            <person name="Burger G."/>
            <person name="Gray M.W."/>
            <person name="Holland P.W.H."/>
            <person name="King N."/>
            <person name="Lang F.B.F."/>
            <person name="Roger A.J."/>
            <person name="Ruiz-Trillo I."/>
            <person name="Young S.K."/>
            <person name="Zeng Q."/>
            <person name="Gargeya S."/>
            <person name="Alvarado L."/>
            <person name="Berlin A."/>
            <person name="Chapman S.B."/>
            <person name="Chen Z."/>
            <person name="Freedman E."/>
            <person name="Gellesch M."/>
            <person name="Goldberg J."/>
            <person name="Griggs A."/>
            <person name="Gujja S."/>
            <person name="Heilman E."/>
            <person name="Heiman D."/>
            <person name="Howarth C."/>
            <person name="Mehta T."/>
            <person name="Neiman D."/>
            <person name="Pearson M."/>
            <person name="Roberts A."/>
            <person name="Saif S."/>
            <person name="Shea T."/>
            <person name="Shenoy N."/>
            <person name="Sisk P."/>
            <person name="Stolte C."/>
            <person name="Sykes S."/>
            <person name="White J."/>
            <person name="Yandava C."/>
            <person name="Haas B."/>
            <person name="Nusbaum C."/>
            <person name="Birren B."/>
        </authorList>
    </citation>
    <scope>NUCLEOTIDE SEQUENCE [LARGE SCALE GENOMIC DNA]</scope>
    <source>
        <strain evidence="9">ATCC 50818</strain>
    </source>
</reference>
<evidence type="ECO:0000256" key="6">
    <source>
        <dbReference type="SAM" id="MobiDB-lite"/>
    </source>
</evidence>
<dbReference type="CDD" id="cd05398">
    <property type="entry name" value="NT_ClassII-CCAase"/>
    <property type="match status" value="1"/>
</dbReference>
<evidence type="ECO:0000256" key="5">
    <source>
        <dbReference type="RuleBase" id="RU003953"/>
    </source>
</evidence>
<dbReference type="Pfam" id="PF01743">
    <property type="entry name" value="PolyA_pol"/>
    <property type="match status" value="1"/>
</dbReference>
<evidence type="ECO:0000259" key="7">
    <source>
        <dbReference type="Pfam" id="PF01743"/>
    </source>
</evidence>
<evidence type="ECO:0000256" key="1">
    <source>
        <dbReference type="ARBA" id="ARBA00007265"/>
    </source>
</evidence>
<keyword evidence="2 5" id="KW-0808">Transferase</keyword>
<dbReference type="InterPro" id="IPR043519">
    <property type="entry name" value="NT_sf"/>
</dbReference>
<dbReference type="InParanoid" id="F2UJ56"/>
<keyword evidence="3" id="KW-0547">Nucleotide-binding</keyword>
<comment type="similarity">
    <text evidence="1 5">Belongs to the tRNA nucleotidyltransferase/poly(A) polymerase family.</text>
</comment>
<dbReference type="InterPro" id="IPR032828">
    <property type="entry name" value="PolyA_RNA-bd"/>
</dbReference>
<keyword evidence="4 5" id="KW-0694">RNA-binding</keyword>
<dbReference type="Proteomes" id="UP000007799">
    <property type="component" value="Unassembled WGS sequence"/>
</dbReference>
<feature type="domain" description="Poly A polymerase head" evidence="7">
    <location>
        <begin position="44"/>
        <end position="182"/>
    </location>
</feature>
<accession>F2UJ56</accession>
<dbReference type="GO" id="GO:0052929">
    <property type="term" value="F:ATP:3'-cytidine-cytidine-tRNA adenylyltransferase activity"/>
    <property type="evidence" value="ECO:0007669"/>
    <property type="project" value="TreeGrafter"/>
</dbReference>